<dbReference type="InterPro" id="IPR055170">
    <property type="entry name" value="GFO_IDH_MocA-like_dom"/>
</dbReference>
<dbReference type="SUPFAM" id="SSF51735">
    <property type="entry name" value="NAD(P)-binding Rossmann-fold domains"/>
    <property type="match status" value="1"/>
</dbReference>
<dbReference type="Pfam" id="PF22725">
    <property type="entry name" value="GFO_IDH_MocA_C3"/>
    <property type="match status" value="1"/>
</dbReference>
<accession>A0A4V2UYA8</accession>
<organism evidence="3 4">
    <name type="scientific">Aquabacter spiritensis</name>
    <dbReference type="NCBI Taxonomy" id="933073"/>
    <lineage>
        <taxon>Bacteria</taxon>
        <taxon>Pseudomonadati</taxon>
        <taxon>Pseudomonadota</taxon>
        <taxon>Alphaproteobacteria</taxon>
        <taxon>Hyphomicrobiales</taxon>
        <taxon>Xanthobacteraceae</taxon>
        <taxon>Aquabacter</taxon>
    </lineage>
</organism>
<dbReference type="Pfam" id="PF01408">
    <property type="entry name" value="GFO_IDH_MocA"/>
    <property type="match status" value="1"/>
</dbReference>
<evidence type="ECO:0000259" key="1">
    <source>
        <dbReference type="Pfam" id="PF01408"/>
    </source>
</evidence>
<dbReference type="SUPFAM" id="SSF55347">
    <property type="entry name" value="Glyceraldehyde-3-phosphate dehydrogenase-like, C-terminal domain"/>
    <property type="match status" value="1"/>
</dbReference>
<dbReference type="OrthoDB" id="9800846at2"/>
<reference evidence="3 4" key="1">
    <citation type="submission" date="2019-03" db="EMBL/GenBank/DDBJ databases">
        <title>Genomic Encyclopedia of Type Strains, Phase IV (KMG-IV): sequencing the most valuable type-strain genomes for metagenomic binning, comparative biology and taxonomic classification.</title>
        <authorList>
            <person name="Goeker M."/>
        </authorList>
    </citation>
    <scope>NUCLEOTIDE SEQUENCE [LARGE SCALE GENOMIC DNA]</scope>
    <source>
        <strain evidence="3 4">DSM 9035</strain>
    </source>
</reference>
<protein>
    <submittedName>
        <fullName evidence="3">Putative dehydrogenase</fullName>
    </submittedName>
</protein>
<gene>
    <name evidence="3" type="ORF">EDC64_102167</name>
</gene>
<dbReference type="EMBL" id="SMAI01000002">
    <property type="protein sequence ID" value="TCT06688.1"/>
    <property type="molecule type" value="Genomic_DNA"/>
</dbReference>
<feature type="domain" description="Gfo/Idh/MocA-like oxidoreductase N-terminal" evidence="1">
    <location>
        <begin position="2"/>
        <end position="119"/>
    </location>
</feature>
<evidence type="ECO:0000259" key="2">
    <source>
        <dbReference type="Pfam" id="PF22725"/>
    </source>
</evidence>
<comment type="caution">
    <text evidence="3">The sequence shown here is derived from an EMBL/GenBank/DDBJ whole genome shotgun (WGS) entry which is preliminary data.</text>
</comment>
<evidence type="ECO:0000313" key="3">
    <source>
        <dbReference type="EMBL" id="TCT06688.1"/>
    </source>
</evidence>
<dbReference type="InterPro" id="IPR051450">
    <property type="entry name" value="Gfo/Idh/MocA_Oxidoreductases"/>
</dbReference>
<evidence type="ECO:0000313" key="4">
    <source>
        <dbReference type="Proteomes" id="UP000294664"/>
    </source>
</evidence>
<dbReference type="PANTHER" id="PTHR43377:SF1">
    <property type="entry name" value="BILIVERDIN REDUCTASE A"/>
    <property type="match status" value="1"/>
</dbReference>
<proteinExistence type="predicted"/>
<dbReference type="Proteomes" id="UP000294664">
    <property type="component" value="Unassembled WGS sequence"/>
</dbReference>
<name>A0A4V2UYA8_9HYPH</name>
<dbReference type="InterPro" id="IPR000683">
    <property type="entry name" value="Gfo/Idh/MocA-like_OxRdtase_N"/>
</dbReference>
<dbReference type="AlphaFoldDB" id="A0A4V2UYA8"/>
<dbReference type="RefSeq" id="WP_132030170.1">
    <property type="nucleotide sequence ID" value="NZ_SMAI01000002.1"/>
</dbReference>
<dbReference type="InterPro" id="IPR036291">
    <property type="entry name" value="NAD(P)-bd_dom_sf"/>
</dbReference>
<feature type="domain" description="GFO/IDH/MocA-like oxidoreductase" evidence="2">
    <location>
        <begin position="130"/>
        <end position="246"/>
    </location>
</feature>
<sequence>MLKVGLIGMGWWGGTLLRVLQGSPDIKIVAATDIDPAKDALAAERGARFLPSFEAVLDDPEVEGVVLCTPQQFHAGQIVAAASRGKHVFCEKPLCLTRADAETAVAVCRANKVVLGVGHERRFEPPIIDMMKRIKAGELGTIVQVEANFSQDKFLALPKGNWRISASNPVGPVTATGVHLLDLSTAILGPCERVLTSLRTLATEWENGDTLALTLNFKNGSTSLLSAILTTPFDGRIAVYGSKGWAEVRDKAHPENSEGWTATYVIRDKPREDLEYPPAPAVRANLEAFARAAAGGEPYPIEMDQMIDTVAALEAVFVSAQTNELAVCP</sequence>
<dbReference type="Gene3D" id="3.30.360.10">
    <property type="entry name" value="Dihydrodipicolinate Reductase, domain 2"/>
    <property type="match status" value="1"/>
</dbReference>
<dbReference type="GO" id="GO:0000166">
    <property type="term" value="F:nucleotide binding"/>
    <property type="evidence" value="ECO:0007669"/>
    <property type="project" value="InterPro"/>
</dbReference>
<keyword evidence="4" id="KW-1185">Reference proteome</keyword>
<dbReference type="PANTHER" id="PTHR43377">
    <property type="entry name" value="BILIVERDIN REDUCTASE A"/>
    <property type="match status" value="1"/>
</dbReference>
<dbReference type="Gene3D" id="3.40.50.720">
    <property type="entry name" value="NAD(P)-binding Rossmann-like Domain"/>
    <property type="match status" value="1"/>
</dbReference>